<feature type="chain" id="PRO_5019241345" evidence="1">
    <location>
        <begin position="21"/>
        <end position="65"/>
    </location>
</feature>
<evidence type="ECO:0000313" key="3">
    <source>
        <dbReference type="Proteomes" id="UP000268093"/>
    </source>
</evidence>
<dbReference type="Proteomes" id="UP000268093">
    <property type="component" value="Unassembled WGS sequence"/>
</dbReference>
<dbReference type="AlphaFoldDB" id="A0A433DCW4"/>
<keyword evidence="1" id="KW-0732">Signal</keyword>
<reference evidence="2 3" key="1">
    <citation type="journal article" date="2018" name="New Phytol.">
        <title>Phylogenomics of Endogonaceae and evolution of mycorrhizas within Mucoromycota.</title>
        <authorList>
            <person name="Chang Y."/>
            <person name="Desiro A."/>
            <person name="Na H."/>
            <person name="Sandor L."/>
            <person name="Lipzen A."/>
            <person name="Clum A."/>
            <person name="Barry K."/>
            <person name="Grigoriev I.V."/>
            <person name="Martin F.M."/>
            <person name="Stajich J.E."/>
            <person name="Smith M.E."/>
            <person name="Bonito G."/>
            <person name="Spatafora J.W."/>
        </authorList>
    </citation>
    <scope>NUCLEOTIDE SEQUENCE [LARGE SCALE GENOMIC DNA]</scope>
    <source>
        <strain evidence="2 3">GMNB39</strain>
    </source>
</reference>
<dbReference type="EMBL" id="RBNI01003142">
    <property type="protein sequence ID" value="RUP48648.1"/>
    <property type="molecule type" value="Genomic_DNA"/>
</dbReference>
<feature type="signal peptide" evidence="1">
    <location>
        <begin position="1"/>
        <end position="20"/>
    </location>
</feature>
<gene>
    <name evidence="2" type="ORF">BC936DRAFT_144244</name>
</gene>
<organism evidence="2 3">
    <name type="scientific">Jimgerdemannia flammicorona</name>
    <dbReference type="NCBI Taxonomy" id="994334"/>
    <lineage>
        <taxon>Eukaryota</taxon>
        <taxon>Fungi</taxon>
        <taxon>Fungi incertae sedis</taxon>
        <taxon>Mucoromycota</taxon>
        <taxon>Mucoromycotina</taxon>
        <taxon>Endogonomycetes</taxon>
        <taxon>Endogonales</taxon>
        <taxon>Endogonaceae</taxon>
        <taxon>Jimgerdemannia</taxon>
    </lineage>
</organism>
<evidence type="ECO:0000256" key="1">
    <source>
        <dbReference type="SAM" id="SignalP"/>
    </source>
</evidence>
<evidence type="ECO:0000313" key="2">
    <source>
        <dbReference type="EMBL" id="RUP48648.1"/>
    </source>
</evidence>
<sequence>MKFTSVIFAILALAATSVIASPVGATDKSRSLGKQPTLIAWLNTIPAWTIARKIADTPAPVKMDV</sequence>
<keyword evidence="3" id="KW-1185">Reference proteome</keyword>
<accession>A0A433DCW4</accession>
<comment type="caution">
    <text evidence="2">The sequence shown here is derived from an EMBL/GenBank/DDBJ whole genome shotgun (WGS) entry which is preliminary data.</text>
</comment>
<proteinExistence type="predicted"/>
<protein>
    <submittedName>
        <fullName evidence="2">Uncharacterized protein</fullName>
    </submittedName>
</protein>
<name>A0A433DCW4_9FUNG</name>